<keyword evidence="2" id="KW-1185">Reference proteome</keyword>
<dbReference type="EMBL" id="AAPI01000009">
    <property type="protein sequence ID" value="EAS46138.1"/>
    <property type="molecule type" value="Genomic_DNA"/>
</dbReference>
<comment type="caution">
    <text evidence="1">The sequence shown here is derived from an EMBL/GenBank/DDBJ whole genome shotgun (WGS) entry which is preliminary data.</text>
</comment>
<evidence type="ECO:0000313" key="2">
    <source>
        <dbReference type="Proteomes" id="UP000005555"/>
    </source>
</evidence>
<gene>
    <name evidence="1" type="ORF">GB2207_00710</name>
</gene>
<dbReference type="OrthoDB" id="211174at2"/>
<dbReference type="AlphaFoldDB" id="Q1YPN3"/>
<dbReference type="STRING" id="314287.GB2207_00710"/>
<proteinExistence type="predicted"/>
<sequence length="197" mass="22319">MSDSQLYFCRDGIHTHLVIPSAALLRVLPELDEQLRGTQWARIGWGDYLYYGSAQQSLMLGLRALLLPTRATIAVLGISDINQYRSSYATGRTYSINANLGVIDAVVAFISRHFKVDKYHQLIKVRARDSGETFFQSRGIYMCINTCNNWTSRGLKIAGLRCLPRLNFLPSQVERSVRRNGYLPLPLLLPEPQQQSN</sequence>
<dbReference type="HOGENOM" id="CLU_086263_1_0_6"/>
<accession>Q1YPN3</accession>
<name>Q1YPN3_9GAMM</name>
<dbReference type="InterPro" id="IPR011727">
    <property type="entry name" value="CHP02117"/>
</dbReference>
<protein>
    <recommendedName>
        <fullName evidence="3">DUF2459 domain-containing protein</fullName>
    </recommendedName>
</protein>
<evidence type="ECO:0008006" key="3">
    <source>
        <dbReference type="Google" id="ProtNLM"/>
    </source>
</evidence>
<reference evidence="1 2" key="1">
    <citation type="submission" date="2006-03" db="EMBL/GenBank/DDBJ databases">
        <authorList>
            <person name="Giovannoni S.J."/>
            <person name="Cho J.-C."/>
            <person name="Ferriera S."/>
            <person name="Johnson J."/>
            <person name="Kravitz S."/>
            <person name="Halpern A."/>
            <person name="Remington K."/>
            <person name="Beeson K."/>
            <person name="Tran B."/>
            <person name="Rogers Y.-H."/>
            <person name="Friedman R."/>
            <person name="Venter J.C."/>
        </authorList>
    </citation>
    <scope>NUCLEOTIDE SEQUENCE [LARGE SCALE GENOMIC DNA]</scope>
    <source>
        <strain evidence="1 2">HTCC2207</strain>
    </source>
</reference>
<organism evidence="1 2">
    <name type="scientific">gamma proteobacterium HTCC2207</name>
    <dbReference type="NCBI Taxonomy" id="314287"/>
    <lineage>
        <taxon>Bacteria</taxon>
        <taxon>Pseudomonadati</taxon>
        <taxon>Pseudomonadota</taxon>
        <taxon>Gammaproteobacteria</taxon>
        <taxon>Cellvibrionales</taxon>
        <taxon>Porticoccaceae</taxon>
        <taxon>SAR92 clade</taxon>
    </lineage>
</organism>
<dbReference type="Pfam" id="PF09601">
    <property type="entry name" value="DUF2459"/>
    <property type="match status" value="1"/>
</dbReference>
<evidence type="ECO:0000313" key="1">
    <source>
        <dbReference type="EMBL" id="EAS46138.1"/>
    </source>
</evidence>
<dbReference type="Proteomes" id="UP000005555">
    <property type="component" value="Unassembled WGS sequence"/>
</dbReference>